<dbReference type="InterPro" id="IPR039424">
    <property type="entry name" value="SBP_5"/>
</dbReference>
<evidence type="ECO:0000313" key="7">
    <source>
        <dbReference type="Proteomes" id="UP001594351"/>
    </source>
</evidence>
<dbReference type="PROSITE" id="PS51257">
    <property type="entry name" value="PROKAR_LIPOPROTEIN"/>
    <property type="match status" value="1"/>
</dbReference>
<feature type="chain" id="PRO_5045258445" evidence="4">
    <location>
        <begin position="21"/>
        <end position="571"/>
    </location>
</feature>
<evidence type="ECO:0000256" key="3">
    <source>
        <dbReference type="ARBA" id="ARBA00022729"/>
    </source>
</evidence>
<organism evidence="6 7">
    <name type="scientific">candidate division CSSED10-310 bacterium</name>
    <dbReference type="NCBI Taxonomy" id="2855610"/>
    <lineage>
        <taxon>Bacteria</taxon>
        <taxon>Bacteria division CSSED10-310</taxon>
    </lineage>
</organism>
<evidence type="ECO:0000256" key="4">
    <source>
        <dbReference type="SAM" id="SignalP"/>
    </source>
</evidence>
<comment type="similarity">
    <text evidence="1">Belongs to the bacterial solute-binding protein 5 family.</text>
</comment>
<dbReference type="PIRSF" id="PIRSF002741">
    <property type="entry name" value="MppA"/>
    <property type="match status" value="1"/>
</dbReference>
<name>A0ABV6YRL3_UNCC1</name>
<keyword evidence="7" id="KW-1185">Reference proteome</keyword>
<dbReference type="InterPro" id="IPR000914">
    <property type="entry name" value="SBP_5_dom"/>
</dbReference>
<evidence type="ECO:0000313" key="6">
    <source>
        <dbReference type="EMBL" id="MFC1848831.1"/>
    </source>
</evidence>
<dbReference type="Gene3D" id="3.10.105.10">
    <property type="entry name" value="Dipeptide-binding Protein, Domain 3"/>
    <property type="match status" value="1"/>
</dbReference>
<comment type="caution">
    <text evidence="6">The sequence shown here is derived from an EMBL/GenBank/DDBJ whole genome shotgun (WGS) entry which is preliminary data.</text>
</comment>
<reference evidence="6 7" key="1">
    <citation type="submission" date="2024-09" db="EMBL/GenBank/DDBJ databases">
        <title>Laminarin stimulates single cell rates of sulfate reduction while oxygen inhibits transcriptomic activity in coastal marine sediment.</title>
        <authorList>
            <person name="Lindsay M."/>
            <person name="Orcutt B."/>
            <person name="Emerson D."/>
            <person name="Stepanauskas R."/>
            <person name="D'Angelo T."/>
        </authorList>
    </citation>
    <scope>NUCLEOTIDE SEQUENCE [LARGE SCALE GENOMIC DNA]</scope>
    <source>
        <strain evidence="6">SAG AM-311-K15</strain>
    </source>
</reference>
<keyword evidence="2" id="KW-0813">Transport</keyword>
<evidence type="ECO:0000259" key="5">
    <source>
        <dbReference type="Pfam" id="PF00496"/>
    </source>
</evidence>
<keyword evidence="3 4" id="KW-0732">Signal</keyword>
<dbReference type="Gene3D" id="3.90.76.10">
    <property type="entry name" value="Dipeptide-binding Protein, Domain 1"/>
    <property type="match status" value="1"/>
</dbReference>
<gene>
    <name evidence="6" type="ORF">ACFL27_01370</name>
</gene>
<dbReference type="SUPFAM" id="SSF53850">
    <property type="entry name" value="Periplasmic binding protein-like II"/>
    <property type="match status" value="1"/>
</dbReference>
<feature type="domain" description="Solute-binding protein family 5" evidence="5">
    <location>
        <begin position="95"/>
        <end position="479"/>
    </location>
</feature>
<dbReference type="InterPro" id="IPR030678">
    <property type="entry name" value="Peptide/Ni-bd"/>
</dbReference>
<dbReference type="PANTHER" id="PTHR30290">
    <property type="entry name" value="PERIPLASMIC BINDING COMPONENT OF ABC TRANSPORTER"/>
    <property type="match status" value="1"/>
</dbReference>
<dbReference type="Gene3D" id="3.40.190.10">
    <property type="entry name" value="Periplasmic binding protein-like II"/>
    <property type="match status" value="1"/>
</dbReference>
<dbReference type="PANTHER" id="PTHR30290:SF9">
    <property type="entry name" value="OLIGOPEPTIDE-BINDING PROTEIN APPA"/>
    <property type="match status" value="1"/>
</dbReference>
<proteinExistence type="inferred from homology"/>
<protein>
    <submittedName>
        <fullName evidence="6">Peptide-binding protein</fullName>
    </submittedName>
</protein>
<dbReference type="CDD" id="cd08514">
    <property type="entry name" value="PBP2_AppA_like"/>
    <property type="match status" value="1"/>
</dbReference>
<feature type="signal peptide" evidence="4">
    <location>
        <begin position="1"/>
        <end position="20"/>
    </location>
</feature>
<dbReference type="Pfam" id="PF00496">
    <property type="entry name" value="SBP_bac_5"/>
    <property type="match status" value="1"/>
</dbReference>
<sequence length="571" mass="66574">MLRHSFVILAIVLVSSWVMSACPEKQEKKPPIQTQAPSEETKVTNQINKTLIRALVAEPHNLNPVLSFDVYSGDVQRLIFNPLLSIDSSPNSILVGRLAERWEISADKKTITFFLRPGITWHDGEPFSAEDVKFTFDAPLREDIPSPSIKSLFDILSHVEVMDEHTIAFHFKYAFSPGISKFIGVQIIPKHCLDEQALARETKRRGLEKPVTFMTSSFNRHPIGTGPYIFQEWETAQHIKLKHNQNYWDKKHVPHIEHIMLKIIPKPTVAFNIMQKGELHVLRVLPEQYMQFKRLHHLHQDYVALRFYRPVYYFIAWNQRPEKKFFTERRIRQAMTHALDRKAFIEKVNYGMGKILSGPFYFQSWAYNPHIQAIPFDLEKAAELIQAAGWKDHDNNGIIDKNGVQFEFELLIPSGRQIYAQLAQLIQASLKDMNINVLIRVYEWSVFLEKTRQREFDAYIAGISLDVDPDPYELFHSSQINEGMNDFGYANKKVDKLIAAGRQEFDQTKRQKIYWEIHKIINEDQPCTFIYTPMDIYILSKKIENVQVSPFGLFRFFPGQLSWSFTENQGR</sequence>
<accession>A0ABV6YRL3</accession>
<dbReference type="Proteomes" id="UP001594351">
    <property type="component" value="Unassembled WGS sequence"/>
</dbReference>
<evidence type="ECO:0000256" key="1">
    <source>
        <dbReference type="ARBA" id="ARBA00005695"/>
    </source>
</evidence>
<evidence type="ECO:0000256" key="2">
    <source>
        <dbReference type="ARBA" id="ARBA00022448"/>
    </source>
</evidence>
<dbReference type="EMBL" id="JBHPBY010000008">
    <property type="protein sequence ID" value="MFC1848831.1"/>
    <property type="molecule type" value="Genomic_DNA"/>
</dbReference>